<feature type="compositionally biased region" description="Basic and acidic residues" evidence="1">
    <location>
        <begin position="1"/>
        <end position="10"/>
    </location>
</feature>
<sequence length="416" mass="45914">MRNEMLEKSRNTPYHPPPKPGFFDGSGTEIANIPFRMYDKLRSPFTDDEDLGYRSDPETQGTLAGVIESVSSAAPIAVGTLAGTYVMSAALALFPATAPVGWAAFALRWAPLVLGGGAYGWASDSKETSKLLQTQGVDKETADTVGNWSGFVNTASMITPATLSTKTLAKIKLLGTGAPTKLALGSIFSVGSGGSNRYLTSKTLEDNGYHDMAERYKPIDWETISLDAMTGLLFSALHTKEIKNFGRQTGSILSDLRDGISERWYYKFVNRDSSPVLHTTPKAHNDHLDLIAKGTNDILQGKIPEFDDVKLRSVAENSIEDMGFKSNMPISEPQPVRKNTTETTKQPQKTITQQPQKKFTDIDEHASQRYSELETKHPELAQEVHENLREIIDNHTIVKNNRLYQVAIDCFLRVGR</sequence>
<feature type="region of interest" description="Disordered" evidence="1">
    <location>
        <begin position="1"/>
        <end position="24"/>
    </location>
</feature>
<proteinExistence type="predicted"/>
<dbReference type="HOGENOM" id="CLU_570725_0_0_5"/>
<evidence type="ECO:0000256" key="1">
    <source>
        <dbReference type="SAM" id="MobiDB-lite"/>
    </source>
</evidence>
<feature type="compositionally biased region" description="Low complexity" evidence="1">
    <location>
        <begin position="341"/>
        <end position="357"/>
    </location>
</feature>
<dbReference type="AlphaFoldDB" id="U6B5I9"/>
<dbReference type="Proteomes" id="UP000017862">
    <property type="component" value="Chromosome"/>
</dbReference>
<keyword evidence="3" id="KW-1185">Reference proteome</keyword>
<organism evidence="2 3">
    <name type="scientific">Candidatus Liberibacter americanus str. Sao Paulo</name>
    <dbReference type="NCBI Taxonomy" id="1261131"/>
    <lineage>
        <taxon>Bacteria</taxon>
        <taxon>Pseudomonadati</taxon>
        <taxon>Pseudomonadota</taxon>
        <taxon>Alphaproteobacteria</taxon>
        <taxon>Hyphomicrobiales</taxon>
        <taxon>Rhizobiaceae</taxon>
        <taxon>Liberibacter</taxon>
    </lineage>
</organism>
<reference evidence="2 3" key="1">
    <citation type="journal article" date="2014" name="Mol. Plant Microbe Interact.">
        <title>The complete genome sequence of Candidatus Liberibacter americanus, associated with citrus Huanglongbing.</title>
        <authorList>
            <person name="Wulff N.A."/>
            <person name="Zhang S."/>
            <person name="Setubal J.C."/>
            <person name="Almeida N.F."/>
            <person name="Martins E.C."/>
            <person name="Harakava R."/>
            <person name="Kumar D."/>
            <person name="Rangel L.T."/>
            <person name="Foissac X."/>
            <person name="Bove J."/>
            <person name="Gabriel D.W."/>
        </authorList>
    </citation>
    <scope>NUCLEOTIDE SEQUENCE [LARGE SCALE GENOMIC DNA]</scope>
    <source>
        <strain evidence="2 3">Sao Paulo</strain>
    </source>
</reference>
<feature type="region of interest" description="Disordered" evidence="1">
    <location>
        <begin position="324"/>
        <end position="361"/>
    </location>
</feature>
<name>U6B5I9_9HYPH</name>
<dbReference type="KEGG" id="lar:lam_682"/>
<dbReference type="PATRIC" id="fig|1261131.3.peg.652"/>
<protein>
    <submittedName>
        <fullName evidence="2">Uncharacterized protein</fullName>
    </submittedName>
</protein>
<accession>U6B5I9</accession>
<dbReference type="EMBL" id="CP006604">
    <property type="protein sequence ID" value="AHA28028.1"/>
    <property type="molecule type" value="Genomic_DNA"/>
</dbReference>
<dbReference type="STRING" id="1261131.lam_682"/>
<evidence type="ECO:0000313" key="2">
    <source>
        <dbReference type="EMBL" id="AHA28028.1"/>
    </source>
</evidence>
<evidence type="ECO:0000313" key="3">
    <source>
        <dbReference type="Proteomes" id="UP000017862"/>
    </source>
</evidence>
<gene>
    <name evidence="2" type="ORF">lam_682</name>
</gene>